<dbReference type="GO" id="GO:0016887">
    <property type="term" value="F:ATP hydrolysis activity"/>
    <property type="evidence" value="ECO:0007669"/>
    <property type="project" value="RHEA"/>
</dbReference>
<keyword evidence="4 9" id="KW-0347">Helicase</keyword>
<comment type="cofactor">
    <cofactor evidence="9">
        <name>Mg(2+)</name>
        <dbReference type="ChEBI" id="CHEBI:18420"/>
    </cofactor>
</comment>
<organism evidence="13 14">
    <name type="scientific">Calocera viscosa (strain TUFC12733)</name>
    <dbReference type="NCBI Taxonomy" id="1330018"/>
    <lineage>
        <taxon>Eukaryota</taxon>
        <taxon>Fungi</taxon>
        <taxon>Dikarya</taxon>
        <taxon>Basidiomycota</taxon>
        <taxon>Agaricomycotina</taxon>
        <taxon>Dacrymycetes</taxon>
        <taxon>Dacrymycetales</taxon>
        <taxon>Dacrymycetaceae</taxon>
        <taxon>Calocera</taxon>
    </lineage>
</organism>
<feature type="region of interest" description="Disordered" evidence="10">
    <location>
        <begin position="44"/>
        <end position="63"/>
    </location>
</feature>
<protein>
    <recommendedName>
        <fullName evidence="9">ATP-dependent DNA helicase</fullName>
        <ecNumber evidence="9">5.6.2.3</ecNumber>
    </recommendedName>
</protein>
<feature type="domain" description="DNA helicase Pif1-like DEAD-box helicase" evidence="11">
    <location>
        <begin position="613"/>
        <end position="791"/>
    </location>
</feature>
<keyword evidence="3 9" id="KW-0378">Hydrolase</keyword>
<gene>
    <name evidence="13" type="ORF">CALVIDRAFT_525290</name>
</gene>
<evidence type="ECO:0000256" key="1">
    <source>
        <dbReference type="ARBA" id="ARBA00022741"/>
    </source>
</evidence>
<keyword evidence="8" id="KW-0413">Isomerase</keyword>
<evidence type="ECO:0000256" key="7">
    <source>
        <dbReference type="ARBA" id="ARBA00023204"/>
    </source>
</evidence>
<evidence type="ECO:0000259" key="11">
    <source>
        <dbReference type="Pfam" id="PF05970"/>
    </source>
</evidence>
<dbReference type="InterPro" id="IPR027417">
    <property type="entry name" value="P-loop_NTPase"/>
</dbReference>
<evidence type="ECO:0000256" key="8">
    <source>
        <dbReference type="ARBA" id="ARBA00023235"/>
    </source>
</evidence>
<keyword evidence="9" id="KW-0233">DNA recombination</keyword>
<dbReference type="SUPFAM" id="SSF52540">
    <property type="entry name" value="P-loop containing nucleoside triphosphate hydrolases"/>
    <property type="match status" value="2"/>
</dbReference>
<comment type="catalytic activity">
    <reaction evidence="9">
        <text>ATP + H2O = ADP + phosphate + H(+)</text>
        <dbReference type="Rhea" id="RHEA:13065"/>
        <dbReference type="ChEBI" id="CHEBI:15377"/>
        <dbReference type="ChEBI" id="CHEBI:15378"/>
        <dbReference type="ChEBI" id="CHEBI:30616"/>
        <dbReference type="ChEBI" id="CHEBI:43474"/>
        <dbReference type="ChEBI" id="CHEBI:456216"/>
        <dbReference type="EC" id="5.6.2.3"/>
    </reaction>
</comment>
<feature type="region of interest" description="Disordered" evidence="10">
    <location>
        <begin position="423"/>
        <end position="449"/>
    </location>
</feature>
<dbReference type="EMBL" id="KV417271">
    <property type="protein sequence ID" value="KZO99750.1"/>
    <property type="molecule type" value="Genomic_DNA"/>
</dbReference>
<dbReference type="PANTHER" id="PTHR47642">
    <property type="entry name" value="ATP-DEPENDENT DNA HELICASE"/>
    <property type="match status" value="1"/>
</dbReference>
<dbReference type="GO" id="GO:0006281">
    <property type="term" value="P:DNA repair"/>
    <property type="evidence" value="ECO:0007669"/>
    <property type="project" value="UniProtKB-KW"/>
</dbReference>
<comment type="similarity">
    <text evidence="9">Belongs to the helicase family.</text>
</comment>
<evidence type="ECO:0000256" key="2">
    <source>
        <dbReference type="ARBA" id="ARBA00022763"/>
    </source>
</evidence>
<feature type="compositionally biased region" description="Polar residues" evidence="10">
    <location>
        <begin position="500"/>
        <end position="517"/>
    </location>
</feature>
<dbReference type="GO" id="GO:0006310">
    <property type="term" value="P:DNA recombination"/>
    <property type="evidence" value="ECO:0007669"/>
    <property type="project" value="UniProtKB-KW"/>
</dbReference>
<keyword evidence="14" id="KW-1185">Reference proteome</keyword>
<evidence type="ECO:0000259" key="12">
    <source>
        <dbReference type="Pfam" id="PF21530"/>
    </source>
</evidence>
<evidence type="ECO:0000313" key="13">
    <source>
        <dbReference type="EMBL" id="KZO99750.1"/>
    </source>
</evidence>
<evidence type="ECO:0000256" key="6">
    <source>
        <dbReference type="ARBA" id="ARBA00023125"/>
    </source>
</evidence>
<keyword evidence="2 9" id="KW-0227">DNA damage</keyword>
<feature type="region of interest" description="Disordered" evidence="10">
    <location>
        <begin position="925"/>
        <end position="962"/>
    </location>
</feature>
<dbReference type="Pfam" id="PF21530">
    <property type="entry name" value="Pif1_2B_dom"/>
    <property type="match status" value="1"/>
</dbReference>
<dbReference type="Gene3D" id="3.40.50.300">
    <property type="entry name" value="P-loop containing nucleotide triphosphate hydrolases"/>
    <property type="match status" value="1"/>
</dbReference>
<evidence type="ECO:0000256" key="5">
    <source>
        <dbReference type="ARBA" id="ARBA00022840"/>
    </source>
</evidence>
<feature type="compositionally biased region" description="Polar residues" evidence="10">
    <location>
        <begin position="436"/>
        <end position="445"/>
    </location>
</feature>
<accession>A0A167QGY7</accession>
<keyword evidence="5 9" id="KW-0067">ATP-binding</keyword>
<reference evidence="13 14" key="1">
    <citation type="journal article" date="2016" name="Mol. Biol. Evol.">
        <title>Comparative Genomics of Early-Diverging Mushroom-Forming Fungi Provides Insights into the Origins of Lignocellulose Decay Capabilities.</title>
        <authorList>
            <person name="Nagy L.G."/>
            <person name="Riley R."/>
            <person name="Tritt A."/>
            <person name="Adam C."/>
            <person name="Daum C."/>
            <person name="Floudas D."/>
            <person name="Sun H."/>
            <person name="Yadav J.S."/>
            <person name="Pangilinan J."/>
            <person name="Larsson K.H."/>
            <person name="Matsuura K."/>
            <person name="Barry K."/>
            <person name="Labutti K."/>
            <person name="Kuo R."/>
            <person name="Ohm R.A."/>
            <person name="Bhattacharya S.S."/>
            <person name="Shirouzu T."/>
            <person name="Yoshinaga Y."/>
            <person name="Martin F.M."/>
            <person name="Grigoriev I.V."/>
            <person name="Hibbett D.S."/>
        </authorList>
    </citation>
    <scope>NUCLEOTIDE SEQUENCE [LARGE SCALE GENOMIC DNA]</scope>
    <source>
        <strain evidence="13 14">TUFC12733</strain>
    </source>
</reference>
<evidence type="ECO:0000256" key="4">
    <source>
        <dbReference type="ARBA" id="ARBA00022806"/>
    </source>
</evidence>
<feature type="region of interest" description="Disordered" evidence="10">
    <location>
        <begin position="500"/>
        <end position="548"/>
    </location>
</feature>
<sequence length="996" mass="109000">MYRFRIPLDNSPEERFSEMIDTHVQDSLPSLTNLEPTAIALERPSGHPPALEGNTLSPMGSCGSSKGILPTSYPQVIPASPTWPREFSPLSPAHDPDINNECEVQASTPLPVTSSATYDLWSTSPPVEPPASSISPKTPALRTSQITSECEVQASTPLPVTSSATHDLWSLPPAVEPVRSSITPGEPAVHSPRLSSTESNNGFRVPDLLGVPALAEQEPSPLSRATYAEVLKSRPIPLPPPPSPNSILPLIRSPPKDRSDVLAVVHAPFAEVPTQIKDLRRFNFPLAYYHRLPLPADEDQNRASKVLVEVLESMDKEDSVRNNVTELPRDSSPSMDRKHVGQLPLEETVPQKASVAQNHSKGVKPRPLRPGYLKPRRLPPKPLNNVTTTAVVQIPSSLMPLSKQAPPETSEVVLPEIHADVSLKTHSRNKKRPLNPASNDFQPNQPGAEMLLSKHGKTASKDDKISEAIATSPQSFQLTSLSTASSSRVEDAISMAPHTPSFQTHEVFNGPPSTSASAVIPPDMPLNKTGPKKPESARLHASTVSANSGAVEQGTIPVFDAVAPEARNPPAISVTSAAHGTDDRQVSLVIAGAQPNGMEVPTTTQSSGLQFSLTEEQKYIFNLVKEERSVFITGPAEIIKYLRKLYEGSPTAVAVTASTGVAACNIDGTTLHRWAGIGLGLRPAKYYADDIRWNQPATLDRWKQTRYLIIEEIDMLSLRENEVSMISDEFFDKLEDIARQLRGNSQPFGGICLPPVNDRGSDLDYAFKAQTWDSVVPLQYTLTRVFRQTNGEFVEALAQARVGRVEKKQAEVLCGLGKGWKVPPGIVPTYLRATRKQVDEINSGQLIRRCKGLIHEFYSLDDKDLDYLKSLDKQRTSSWPPSTLRLGNGARVMCIRNFPDLGLANGHQGTVIGFRTRENWSGLVTGSWRPPPANAQGKDARERHRRAQDGYDSEEEAKQDRRMRTGLPLVRMVLGIQGWNAGRLVVLTKSSDLKLM</sequence>
<dbReference type="EC" id="5.6.2.3" evidence="9"/>
<keyword evidence="7 9" id="KW-0234">DNA repair</keyword>
<dbReference type="STRING" id="1330018.A0A167QGY7"/>
<dbReference type="AlphaFoldDB" id="A0A167QGY7"/>
<keyword evidence="6" id="KW-0238">DNA-binding</keyword>
<dbReference type="InterPro" id="IPR010285">
    <property type="entry name" value="DNA_helicase_pif1-like_DEAD"/>
</dbReference>
<dbReference type="GO" id="GO:0043139">
    <property type="term" value="F:5'-3' DNA helicase activity"/>
    <property type="evidence" value="ECO:0007669"/>
    <property type="project" value="UniProtKB-EC"/>
</dbReference>
<dbReference type="PANTHER" id="PTHR47642:SF5">
    <property type="entry name" value="ATP-DEPENDENT DNA HELICASE"/>
    <property type="match status" value="1"/>
</dbReference>
<feature type="domain" description="DNA helicase Pif1-like 2B" evidence="12">
    <location>
        <begin position="876"/>
        <end position="914"/>
    </location>
</feature>
<evidence type="ECO:0000313" key="14">
    <source>
        <dbReference type="Proteomes" id="UP000076738"/>
    </source>
</evidence>
<feature type="region of interest" description="Disordered" evidence="10">
    <location>
        <begin position="315"/>
        <end position="384"/>
    </location>
</feature>
<dbReference type="GO" id="GO:0005524">
    <property type="term" value="F:ATP binding"/>
    <property type="evidence" value="ECO:0007669"/>
    <property type="project" value="UniProtKB-KW"/>
</dbReference>
<dbReference type="GO" id="GO:0000723">
    <property type="term" value="P:telomere maintenance"/>
    <property type="evidence" value="ECO:0007669"/>
    <property type="project" value="InterPro"/>
</dbReference>
<dbReference type="Pfam" id="PF05970">
    <property type="entry name" value="PIF1"/>
    <property type="match status" value="1"/>
</dbReference>
<keyword evidence="1 9" id="KW-0547">Nucleotide-binding</keyword>
<proteinExistence type="inferred from homology"/>
<dbReference type="Proteomes" id="UP000076738">
    <property type="component" value="Unassembled WGS sequence"/>
</dbReference>
<feature type="region of interest" description="Disordered" evidence="10">
    <location>
        <begin position="178"/>
        <end position="201"/>
    </location>
</feature>
<evidence type="ECO:0000256" key="3">
    <source>
        <dbReference type="ARBA" id="ARBA00022801"/>
    </source>
</evidence>
<name>A0A167QGY7_CALVF</name>
<dbReference type="OrthoDB" id="432234at2759"/>
<dbReference type="InterPro" id="IPR049163">
    <property type="entry name" value="Pif1-like_2B_dom"/>
</dbReference>
<evidence type="ECO:0000256" key="9">
    <source>
        <dbReference type="RuleBase" id="RU363044"/>
    </source>
</evidence>
<evidence type="ECO:0000256" key="10">
    <source>
        <dbReference type="SAM" id="MobiDB-lite"/>
    </source>
</evidence>
<dbReference type="InterPro" id="IPR051055">
    <property type="entry name" value="PIF1_helicase"/>
</dbReference>
<feature type="compositionally biased region" description="Polar residues" evidence="10">
    <location>
        <begin position="54"/>
        <end position="63"/>
    </location>
</feature>